<reference evidence="5 6" key="1">
    <citation type="journal article" date="2016" name="Nat. Commun.">
        <title>Thousands of microbial genomes shed light on interconnected biogeochemical processes in an aquifer system.</title>
        <authorList>
            <person name="Anantharaman K."/>
            <person name="Brown C.T."/>
            <person name="Hug L.A."/>
            <person name="Sharon I."/>
            <person name="Castelle C.J."/>
            <person name="Probst A.J."/>
            <person name="Thomas B.C."/>
            <person name="Singh A."/>
            <person name="Wilkins M.J."/>
            <person name="Karaoz U."/>
            <person name="Brodie E.L."/>
            <person name="Williams K.H."/>
            <person name="Hubbard S.S."/>
            <person name="Banfield J.F."/>
        </authorList>
    </citation>
    <scope>NUCLEOTIDE SEQUENCE [LARGE SCALE GENOMIC DNA]</scope>
</reference>
<organism evidence="5 6">
    <name type="scientific">Candidatus Kaiserbacteria bacterium RIFCSPHIGHO2_12_FULL_53_13</name>
    <dbReference type="NCBI Taxonomy" id="1798502"/>
    <lineage>
        <taxon>Bacteria</taxon>
        <taxon>Candidatus Kaiseribacteriota</taxon>
    </lineage>
</organism>
<evidence type="ECO:0000256" key="2">
    <source>
        <dbReference type="ARBA" id="ARBA00023172"/>
    </source>
</evidence>
<dbReference type="GO" id="GO:0006302">
    <property type="term" value="P:double-strand break repair"/>
    <property type="evidence" value="ECO:0007669"/>
    <property type="project" value="TreeGrafter"/>
</dbReference>
<gene>
    <name evidence="5" type="ORF">A3F27_01970</name>
</gene>
<dbReference type="GO" id="GO:0006310">
    <property type="term" value="P:DNA recombination"/>
    <property type="evidence" value="ECO:0007669"/>
    <property type="project" value="UniProtKB-KW"/>
</dbReference>
<accession>A0A1F6EBR6</accession>
<sequence length="191" mass="21331">MYQKYHTDALVLGSRESGEADRTVVLYTRDFGLVRARASAIRHERSKMRYALQHYSRAHVALVRGKSGWRLAGAQADVGVQEADPRAIMAFARIAELMTRLVAGEEAHTYLFEVLSEAHGAFMREACEHHATIELVCVARILYALGYISAEALETALFTHTAYTDVHLQEAEAMRGELLSSINRAISETHL</sequence>
<dbReference type="AlphaFoldDB" id="A0A1F6EBR6"/>
<dbReference type="SUPFAM" id="SSF50249">
    <property type="entry name" value="Nucleic acid-binding proteins"/>
    <property type="match status" value="1"/>
</dbReference>
<dbReference type="Gene3D" id="2.40.50.140">
    <property type="entry name" value="Nucleic acid-binding proteins"/>
    <property type="match status" value="1"/>
</dbReference>
<dbReference type="Pfam" id="PF11967">
    <property type="entry name" value="RecO_N"/>
    <property type="match status" value="1"/>
</dbReference>
<evidence type="ECO:0000256" key="1">
    <source>
        <dbReference type="ARBA" id="ARBA00022763"/>
    </source>
</evidence>
<dbReference type="GO" id="GO:0043590">
    <property type="term" value="C:bacterial nucleoid"/>
    <property type="evidence" value="ECO:0007669"/>
    <property type="project" value="TreeGrafter"/>
</dbReference>
<keyword evidence="2" id="KW-0233">DNA recombination</keyword>
<keyword evidence="3" id="KW-0234">DNA repair</keyword>
<comment type="caution">
    <text evidence="5">The sequence shown here is derived from an EMBL/GenBank/DDBJ whole genome shotgun (WGS) entry which is preliminary data.</text>
</comment>
<evidence type="ECO:0000259" key="4">
    <source>
        <dbReference type="Pfam" id="PF11967"/>
    </source>
</evidence>
<dbReference type="InterPro" id="IPR022572">
    <property type="entry name" value="DNA_rep/recomb_RecO_N"/>
</dbReference>
<dbReference type="Proteomes" id="UP000176689">
    <property type="component" value="Unassembled WGS sequence"/>
</dbReference>
<dbReference type="InterPro" id="IPR012340">
    <property type="entry name" value="NA-bd_OB-fold"/>
</dbReference>
<evidence type="ECO:0000313" key="5">
    <source>
        <dbReference type="EMBL" id="OGG71118.1"/>
    </source>
</evidence>
<evidence type="ECO:0000256" key="3">
    <source>
        <dbReference type="ARBA" id="ARBA00023204"/>
    </source>
</evidence>
<name>A0A1F6EBR6_9BACT</name>
<protein>
    <recommendedName>
        <fullName evidence="4">DNA replication/recombination mediator RecO N-terminal domain-containing protein</fullName>
    </recommendedName>
</protein>
<dbReference type="InterPro" id="IPR003717">
    <property type="entry name" value="RecO"/>
</dbReference>
<dbReference type="PANTHER" id="PTHR33991:SF1">
    <property type="entry name" value="DNA REPAIR PROTEIN RECO"/>
    <property type="match status" value="1"/>
</dbReference>
<feature type="domain" description="DNA replication/recombination mediator RecO N-terminal" evidence="4">
    <location>
        <begin position="4"/>
        <end position="65"/>
    </location>
</feature>
<proteinExistence type="predicted"/>
<keyword evidence="1" id="KW-0227">DNA damage</keyword>
<dbReference type="PANTHER" id="PTHR33991">
    <property type="entry name" value="DNA REPAIR PROTEIN RECO"/>
    <property type="match status" value="1"/>
</dbReference>
<evidence type="ECO:0000313" key="6">
    <source>
        <dbReference type="Proteomes" id="UP000176689"/>
    </source>
</evidence>
<dbReference type="EMBL" id="MFLP01000015">
    <property type="protein sequence ID" value="OGG71118.1"/>
    <property type="molecule type" value="Genomic_DNA"/>
</dbReference>